<protein>
    <submittedName>
        <fullName evidence="1">Uncharacterized protein</fullName>
    </submittedName>
</protein>
<sequence>MSVVAEVCDRADWRVTQSPAVAEAVELEDWLAGLAGDARLFGADALGSLEFDGPVDGFAAELIAWHGAF</sequence>
<evidence type="ECO:0000313" key="2">
    <source>
        <dbReference type="Proteomes" id="UP000826651"/>
    </source>
</evidence>
<reference evidence="1 2" key="1">
    <citation type="submission" date="2021-04" db="EMBL/GenBank/DDBJ databases">
        <title>Ruania sp. nov., isolated from sandy soil of mangrove forest.</title>
        <authorList>
            <person name="Ge X."/>
            <person name="Huang R."/>
            <person name="Liu W."/>
        </authorList>
    </citation>
    <scope>NUCLEOTIDE SEQUENCE [LARGE SCALE GENOMIC DNA]</scope>
    <source>
        <strain evidence="1 2">N2-46</strain>
    </source>
</reference>
<keyword evidence="2" id="KW-1185">Reference proteome</keyword>
<dbReference type="EMBL" id="JAGSHT010000012">
    <property type="protein sequence ID" value="MBZ2196878.1"/>
    <property type="molecule type" value="Genomic_DNA"/>
</dbReference>
<gene>
    <name evidence="1" type="ORF">KCQ71_11980</name>
</gene>
<accession>A0ABS7S961</accession>
<comment type="caution">
    <text evidence="1">The sequence shown here is derived from an EMBL/GenBank/DDBJ whole genome shotgun (WGS) entry which is preliminary data.</text>
</comment>
<dbReference type="Proteomes" id="UP000826651">
    <property type="component" value="Unassembled WGS sequence"/>
</dbReference>
<proteinExistence type="predicted"/>
<evidence type="ECO:0000313" key="1">
    <source>
        <dbReference type="EMBL" id="MBZ2196878.1"/>
    </source>
</evidence>
<dbReference type="RefSeq" id="WP_223406160.1">
    <property type="nucleotide sequence ID" value="NZ_JAGSHT010000012.1"/>
</dbReference>
<organism evidence="1 2">
    <name type="scientific">Occultella gossypii</name>
    <dbReference type="NCBI Taxonomy" id="2800820"/>
    <lineage>
        <taxon>Bacteria</taxon>
        <taxon>Bacillati</taxon>
        <taxon>Actinomycetota</taxon>
        <taxon>Actinomycetes</taxon>
        <taxon>Micrococcales</taxon>
        <taxon>Ruaniaceae</taxon>
        <taxon>Occultella</taxon>
    </lineage>
</organism>
<name>A0ABS7S961_9MICO</name>